<dbReference type="SUPFAM" id="SSF56219">
    <property type="entry name" value="DNase I-like"/>
    <property type="match status" value="1"/>
</dbReference>
<organism evidence="3">
    <name type="scientific">Noctiluca scintillans</name>
    <name type="common">Sea sparkle</name>
    <name type="synonym">Red tide dinoflagellate</name>
    <dbReference type="NCBI Taxonomy" id="2966"/>
    <lineage>
        <taxon>Eukaryota</taxon>
        <taxon>Sar</taxon>
        <taxon>Alveolata</taxon>
        <taxon>Dinophyceae</taxon>
        <taxon>Noctilucales</taxon>
        <taxon>Noctilucaceae</taxon>
        <taxon>Noctiluca</taxon>
    </lineage>
</organism>
<dbReference type="Pfam" id="PF03372">
    <property type="entry name" value="Exo_endo_phos"/>
    <property type="match status" value="1"/>
</dbReference>
<dbReference type="PANTHER" id="PTHR12121">
    <property type="entry name" value="CARBON CATABOLITE REPRESSOR PROTEIN 4"/>
    <property type="match status" value="1"/>
</dbReference>
<gene>
    <name evidence="3" type="ORF">NSCI0253_LOCUS28009</name>
</gene>
<accession>A0A7S1AGP9</accession>
<dbReference type="PANTHER" id="PTHR12121:SF36">
    <property type="entry name" value="ENDONUCLEASE_EXONUCLEASE_PHOSPHATASE DOMAIN-CONTAINING PROTEIN"/>
    <property type="match status" value="1"/>
</dbReference>
<dbReference type="InterPro" id="IPR036691">
    <property type="entry name" value="Endo/exonu/phosph_ase_sf"/>
</dbReference>
<proteinExistence type="predicted"/>
<evidence type="ECO:0000256" key="1">
    <source>
        <dbReference type="SAM" id="Coils"/>
    </source>
</evidence>
<dbReference type="EMBL" id="HBFQ01039482">
    <property type="protein sequence ID" value="CAD8853658.1"/>
    <property type="molecule type" value="Transcribed_RNA"/>
</dbReference>
<dbReference type="AlphaFoldDB" id="A0A7S1AGP9"/>
<reference evidence="3" key="1">
    <citation type="submission" date="2021-01" db="EMBL/GenBank/DDBJ databases">
        <authorList>
            <person name="Corre E."/>
            <person name="Pelletier E."/>
            <person name="Niang G."/>
            <person name="Scheremetjew M."/>
            <person name="Finn R."/>
            <person name="Kale V."/>
            <person name="Holt S."/>
            <person name="Cochrane G."/>
            <person name="Meng A."/>
            <person name="Brown T."/>
            <person name="Cohen L."/>
        </authorList>
    </citation>
    <scope>NUCLEOTIDE SEQUENCE</scope>
</reference>
<dbReference type="SUPFAM" id="SSF47473">
    <property type="entry name" value="EF-hand"/>
    <property type="match status" value="1"/>
</dbReference>
<evidence type="ECO:0000313" key="3">
    <source>
        <dbReference type="EMBL" id="CAD8853658.1"/>
    </source>
</evidence>
<dbReference type="InterPro" id="IPR050410">
    <property type="entry name" value="CCR4/nocturin_mRNA_transcr"/>
</dbReference>
<dbReference type="InterPro" id="IPR005135">
    <property type="entry name" value="Endo/exonuclease/phosphatase"/>
</dbReference>
<feature type="coiled-coil region" evidence="1">
    <location>
        <begin position="34"/>
        <end position="61"/>
    </location>
</feature>
<dbReference type="InterPro" id="IPR002048">
    <property type="entry name" value="EF_hand_dom"/>
</dbReference>
<feature type="domain" description="EF-hand" evidence="2">
    <location>
        <begin position="422"/>
        <end position="457"/>
    </location>
</feature>
<dbReference type="GO" id="GO:0005509">
    <property type="term" value="F:calcium ion binding"/>
    <property type="evidence" value="ECO:0007669"/>
    <property type="project" value="InterPro"/>
</dbReference>
<dbReference type="InterPro" id="IPR011992">
    <property type="entry name" value="EF-hand-dom_pair"/>
</dbReference>
<dbReference type="PROSITE" id="PS50222">
    <property type="entry name" value="EF_HAND_2"/>
    <property type="match status" value="1"/>
</dbReference>
<dbReference type="Gene3D" id="1.10.238.10">
    <property type="entry name" value="EF-hand"/>
    <property type="match status" value="1"/>
</dbReference>
<name>A0A7S1AGP9_NOCSC</name>
<dbReference type="Gene3D" id="3.60.10.10">
    <property type="entry name" value="Endonuclease/exonuclease/phosphatase"/>
    <property type="match status" value="1"/>
</dbReference>
<evidence type="ECO:0000259" key="2">
    <source>
        <dbReference type="PROSITE" id="PS50222"/>
    </source>
</evidence>
<dbReference type="GO" id="GO:0000175">
    <property type="term" value="F:3'-5'-RNA exonuclease activity"/>
    <property type="evidence" value="ECO:0007669"/>
    <property type="project" value="TreeGrafter"/>
</dbReference>
<sequence>MGTCASLQAHDKVTPVSKVEPVTVTDTDGSRSVFANVTAQIEELRAQVTAQQATIKQLERTVTAVTKDIPCTVSVLQYNILASYLGENIKPWFLYGTDIHPEIRQKLMERYCERDNHGAPRFKWPEYAMGILTESEMDAIGCHSKHFQWETRKQLLVETIRNLDADVISLVELDQHDFFSKALCDSWDSVFHKRPRQASLDGCGVFWRRSKFDLDSWVALDFEDCYDRQGRTQRDRVCLFVLLRWKSCGNPLVVVSTHLARNPEDRAQTVIRVRQVTQLMQWLTEFTGERDVADAPVILLGDLNSQHFGEIRGIARSVWQIKGDPMHPFLWTASEVPTGATSITKARQCRIDIVQYLCSQLEVLDVILPRVPSGEVIPNEHHPSDHLPVCVKFRCKDTYQKHKECARAWLECVAGQQKVHPLTEEELQISFEFFDRDRSSSIQRQDLEEACIELQCGVPCDIQAALLECFPHREISYSNFVKAYEMRLNTDRMRSIADLEHAFQFFTGETQEIHVKDLQTAFREIIPISFGEDEVKAMLSRLSSSGDVVNIKSFCKVVSQATFLHKRRGSRSQRLSTSKDEMSLDLACRLNRFHSDLSCAPGLTPNLTLQKSLRT</sequence>
<protein>
    <recommendedName>
        <fullName evidence="2">EF-hand domain-containing protein</fullName>
    </recommendedName>
</protein>
<keyword evidence="1" id="KW-0175">Coiled coil</keyword>